<feature type="transmembrane region" description="Helical" evidence="1">
    <location>
        <begin position="6"/>
        <end position="23"/>
    </location>
</feature>
<accession>A0ABP8CAW2</accession>
<keyword evidence="1" id="KW-0812">Transmembrane</keyword>
<keyword evidence="3" id="KW-1185">Reference proteome</keyword>
<sequence>MCCVYLFGFIYEIAFLSPVSILFKTAIVFSLFDNFAIVSILGSFLIVTFFVSFSELQEANVITSDNAIREFFILIYVCFYDYKIKIEPLVTKDKSKPKNGKYRTLNFNLVLF</sequence>
<dbReference type="EMBL" id="BAABCA010000004">
    <property type="protein sequence ID" value="GAA4236759.1"/>
    <property type="molecule type" value="Genomic_DNA"/>
</dbReference>
<reference evidence="3" key="1">
    <citation type="journal article" date="2019" name="Int. J. Syst. Evol. Microbiol.">
        <title>The Global Catalogue of Microorganisms (GCM) 10K type strain sequencing project: providing services to taxonomists for standard genome sequencing and annotation.</title>
        <authorList>
            <consortium name="The Broad Institute Genomics Platform"/>
            <consortium name="The Broad Institute Genome Sequencing Center for Infectious Disease"/>
            <person name="Wu L."/>
            <person name="Ma J."/>
        </authorList>
    </citation>
    <scope>NUCLEOTIDE SEQUENCE [LARGE SCALE GENOMIC DNA]</scope>
    <source>
        <strain evidence="3">JCM 17630</strain>
    </source>
</reference>
<gene>
    <name evidence="2" type="ORF">GCM10022291_21860</name>
</gene>
<evidence type="ECO:0000313" key="2">
    <source>
        <dbReference type="EMBL" id="GAA4236759.1"/>
    </source>
</evidence>
<protein>
    <submittedName>
        <fullName evidence="2">Uncharacterized protein</fullName>
    </submittedName>
</protein>
<name>A0ABP8CAW2_9FLAO</name>
<keyword evidence="1" id="KW-0472">Membrane</keyword>
<evidence type="ECO:0000256" key="1">
    <source>
        <dbReference type="SAM" id="Phobius"/>
    </source>
</evidence>
<comment type="caution">
    <text evidence="2">The sequence shown here is derived from an EMBL/GenBank/DDBJ whole genome shotgun (WGS) entry which is preliminary data.</text>
</comment>
<keyword evidence="1" id="KW-1133">Transmembrane helix</keyword>
<dbReference type="Proteomes" id="UP001501496">
    <property type="component" value="Unassembled WGS sequence"/>
</dbReference>
<evidence type="ECO:0000313" key="3">
    <source>
        <dbReference type="Proteomes" id="UP001501496"/>
    </source>
</evidence>
<organism evidence="2 3">
    <name type="scientific">Postechiella marina</name>
    <dbReference type="NCBI Taxonomy" id="943941"/>
    <lineage>
        <taxon>Bacteria</taxon>
        <taxon>Pseudomonadati</taxon>
        <taxon>Bacteroidota</taxon>
        <taxon>Flavobacteriia</taxon>
        <taxon>Flavobacteriales</taxon>
        <taxon>Flavobacteriaceae</taxon>
        <taxon>Postechiella</taxon>
    </lineage>
</organism>
<feature type="transmembrane region" description="Helical" evidence="1">
    <location>
        <begin position="35"/>
        <end position="54"/>
    </location>
</feature>
<proteinExistence type="predicted"/>